<reference evidence="2" key="2">
    <citation type="submission" date="2020-09" db="EMBL/GenBank/DDBJ databases">
        <authorList>
            <person name="Sun Q."/>
            <person name="Zhou Y."/>
        </authorList>
    </citation>
    <scope>NUCLEOTIDE SEQUENCE</scope>
    <source>
        <strain evidence="2">CGMCC 4.7278</strain>
    </source>
</reference>
<dbReference type="Proteomes" id="UP000612956">
    <property type="component" value="Unassembled WGS sequence"/>
</dbReference>
<evidence type="ECO:0000256" key="1">
    <source>
        <dbReference type="SAM" id="MobiDB-lite"/>
    </source>
</evidence>
<name>A0A917QTJ3_9NOCA</name>
<reference evidence="2" key="1">
    <citation type="journal article" date="2014" name="Int. J. Syst. Evol. Microbiol.">
        <title>Complete genome sequence of Corynebacterium casei LMG S-19264T (=DSM 44701T), isolated from a smear-ripened cheese.</title>
        <authorList>
            <consortium name="US DOE Joint Genome Institute (JGI-PGF)"/>
            <person name="Walter F."/>
            <person name="Albersmeier A."/>
            <person name="Kalinowski J."/>
            <person name="Ruckert C."/>
        </authorList>
    </citation>
    <scope>NUCLEOTIDE SEQUENCE</scope>
    <source>
        <strain evidence="2">CGMCC 4.7278</strain>
    </source>
</reference>
<sequence>MTTPHRNAAELARLANVLQRTNSNDLAFLADLPPAALRAFREQITDRIAAADARRMHRVAAASKLVPAPIAAKITEAAFGPVLAAAIAGTVEPARAVAIASALSPKFLADGTVTLDPRRAVALIAEVPLPMAIAVARELISRRDYLTMGRLAGALRDEVLIAVMPLAADIDLLHIGYYLEDTDAADRLLTVVASRIPGLVRATNAENQWAEAISLLDMLGPIQRSHLADVVAEQDGDLLDGLLDAVNTLDAWPTLLPVAAGMRTESLRRLAERPLMQEEQVLTKIADLALTQNLWLDLLPLAEHLTPQQLATVATRIAQEPDDVLTDLVEQAHANNHWQTLLPVALALTDEHRARFATLPVMHRKDTLTAALQSSATNSLWPQALPLVTLLPTHTHDTLAAGVAALSDTEFREAIAATPKANATVTLVQVVLRQDPTARTRSLALLEDAPEAEALVASFAPTDPNLWSEVTALDLPPRLRTLLTAQAARCAPPQARRQLNPRRPGVSPPHPLAFSCTFAPKPPKTRLTPANPHEYATQHARIPSPIRQPPPGLTLTPQLPMRQRANRRPNPESPTWKRPRSGPYAEAGTSQPAPHPLKFARFVPGGQPTMAFEFESQSLWRNRFDDKGGEHVNGR</sequence>
<comment type="caution">
    <text evidence="2">The sequence shown here is derived from an EMBL/GenBank/DDBJ whole genome shotgun (WGS) entry which is preliminary data.</text>
</comment>
<keyword evidence="3" id="KW-1185">Reference proteome</keyword>
<proteinExistence type="predicted"/>
<protein>
    <submittedName>
        <fullName evidence="2">Uncharacterized protein</fullName>
    </submittedName>
</protein>
<dbReference type="EMBL" id="BMMW01000005">
    <property type="protein sequence ID" value="GGK66738.1"/>
    <property type="molecule type" value="Genomic_DNA"/>
</dbReference>
<organism evidence="2 3">
    <name type="scientific">Nocardia camponoti</name>
    <dbReference type="NCBI Taxonomy" id="1616106"/>
    <lineage>
        <taxon>Bacteria</taxon>
        <taxon>Bacillati</taxon>
        <taxon>Actinomycetota</taxon>
        <taxon>Actinomycetes</taxon>
        <taxon>Mycobacteriales</taxon>
        <taxon>Nocardiaceae</taxon>
        <taxon>Nocardia</taxon>
    </lineage>
</organism>
<dbReference type="AlphaFoldDB" id="A0A917QTJ3"/>
<dbReference type="RefSeq" id="WP_188830907.1">
    <property type="nucleotide sequence ID" value="NZ_BMMW01000005.1"/>
</dbReference>
<feature type="region of interest" description="Disordered" evidence="1">
    <location>
        <begin position="491"/>
        <end position="604"/>
    </location>
</feature>
<accession>A0A917QTJ3</accession>
<evidence type="ECO:0000313" key="2">
    <source>
        <dbReference type="EMBL" id="GGK66738.1"/>
    </source>
</evidence>
<evidence type="ECO:0000313" key="3">
    <source>
        <dbReference type="Proteomes" id="UP000612956"/>
    </source>
</evidence>
<gene>
    <name evidence="2" type="ORF">GCM10011591_43620</name>
</gene>